<evidence type="ECO:0000313" key="2">
    <source>
        <dbReference type="EMBL" id="CAA6802329.1"/>
    </source>
</evidence>
<dbReference type="EMBL" id="CACVAY010000012">
    <property type="protein sequence ID" value="CAA6802329.1"/>
    <property type="molecule type" value="Genomic_DNA"/>
</dbReference>
<gene>
    <name evidence="2" type="ORF">HELGO_WM10900</name>
</gene>
<reference evidence="2" key="1">
    <citation type="submission" date="2020-01" db="EMBL/GenBank/DDBJ databases">
        <authorList>
            <person name="Meier V. D."/>
            <person name="Meier V D."/>
        </authorList>
    </citation>
    <scope>NUCLEOTIDE SEQUENCE</scope>
    <source>
        <strain evidence="2">HLG_WM_MAG_07</strain>
    </source>
</reference>
<accession>A0A6S6SCF2</accession>
<dbReference type="PANTHER" id="PTHR38342">
    <property type="entry name" value="SLR5037 PROTEIN"/>
    <property type="match status" value="1"/>
</dbReference>
<dbReference type="CDD" id="cd14797">
    <property type="entry name" value="DUF302"/>
    <property type="match status" value="1"/>
</dbReference>
<dbReference type="InterPro" id="IPR035923">
    <property type="entry name" value="TT1751-like_sf"/>
</dbReference>
<evidence type="ECO:0000259" key="1">
    <source>
        <dbReference type="Pfam" id="PF03625"/>
    </source>
</evidence>
<proteinExistence type="predicted"/>
<dbReference type="Gene3D" id="3.30.310.70">
    <property type="entry name" value="TT1751-like domain"/>
    <property type="match status" value="1"/>
</dbReference>
<dbReference type="InterPro" id="IPR005180">
    <property type="entry name" value="DUF302"/>
</dbReference>
<protein>
    <recommendedName>
        <fullName evidence="1">DUF302 domain-containing protein</fullName>
    </recommendedName>
</protein>
<organism evidence="2">
    <name type="scientific">uncultured Thiotrichaceae bacterium</name>
    <dbReference type="NCBI Taxonomy" id="298394"/>
    <lineage>
        <taxon>Bacteria</taxon>
        <taxon>Pseudomonadati</taxon>
        <taxon>Pseudomonadota</taxon>
        <taxon>Gammaproteobacteria</taxon>
        <taxon>Thiotrichales</taxon>
        <taxon>Thiotrichaceae</taxon>
        <taxon>environmental samples</taxon>
    </lineage>
</organism>
<dbReference type="Pfam" id="PF03625">
    <property type="entry name" value="DUF302"/>
    <property type="match status" value="1"/>
</dbReference>
<sequence>MNFIRNILAIIGIIAIVGGGFAYSKFGSMAPQMSAFNNMQPETKEAMMANMDKFSALEPKTIQSMMGNIDKFAALDPIILESMMGNIDKFAALDPETVKSMMENMDSMMADMKVFDTFDPQAKEIYTDMWNKLKDTGNTAEATVWKYDLEEGVSPDDAEEAMKAVANEMNIKSVGDLPLSDQISAMTGEDHRKLKIFQFCNPLTAKKMVDYSDAFAAYLPCRVSMVEGKDGKVSLYALNMDMMIYGGKPLPEDLKKEAIEVKEVMLAIMTRGAAGDF</sequence>
<dbReference type="AlphaFoldDB" id="A0A6S6SCF2"/>
<feature type="domain" description="DUF302" evidence="1">
    <location>
        <begin position="179"/>
        <end position="239"/>
    </location>
</feature>
<name>A0A6S6SCF2_9GAMM</name>
<dbReference type="SUPFAM" id="SSF103247">
    <property type="entry name" value="TT1751-like"/>
    <property type="match status" value="1"/>
</dbReference>
<dbReference type="PANTHER" id="PTHR38342:SF1">
    <property type="entry name" value="SLR5037 PROTEIN"/>
    <property type="match status" value="1"/>
</dbReference>